<proteinExistence type="predicted"/>
<evidence type="ECO:0000313" key="3">
    <source>
        <dbReference type="Proteomes" id="UP000323521"/>
    </source>
</evidence>
<keyword evidence="1" id="KW-1133">Transmembrane helix</keyword>
<organism evidence="2 3">
    <name type="scientific">Formimonas warabiya</name>
    <dbReference type="NCBI Taxonomy" id="1761012"/>
    <lineage>
        <taxon>Bacteria</taxon>
        <taxon>Bacillati</taxon>
        <taxon>Bacillota</taxon>
        <taxon>Clostridia</taxon>
        <taxon>Eubacteriales</taxon>
        <taxon>Peptococcaceae</taxon>
        <taxon>Candidatus Formimonas</taxon>
    </lineage>
</organism>
<keyword evidence="1" id="KW-0812">Transmembrane</keyword>
<feature type="transmembrane region" description="Helical" evidence="1">
    <location>
        <begin position="125"/>
        <end position="146"/>
    </location>
</feature>
<protein>
    <submittedName>
        <fullName evidence="2">Uncharacterized protein</fullName>
    </submittedName>
</protein>
<dbReference type="OrthoDB" id="1808772at2"/>
<sequence>MKKITDRIMLGLVGGFIGNIPKSVFNEILFRKGIETKRYGEIIGGIFMPREEVRSRTGMHFGAGADFVMSSLLGIPLVYLLSFTGKDYYLVKGGLTGLIGMGAFRGIIANIGPGKTYPRDPRTNMTLSLTSTLWGVVSSLAVITLGNKDLFKPKPSVLSCPLHRLTDERE</sequence>
<keyword evidence="3" id="KW-1185">Reference proteome</keyword>
<dbReference type="Proteomes" id="UP000323521">
    <property type="component" value="Chromosome"/>
</dbReference>
<evidence type="ECO:0000256" key="1">
    <source>
        <dbReference type="SAM" id="Phobius"/>
    </source>
</evidence>
<dbReference type="AlphaFoldDB" id="A0A3G1L1G8"/>
<reference evidence="2 3" key="1">
    <citation type="submission" date="2016-10" db="EMBL/GenBank/DDBJ databases">
        <title>Complete Genome Sequence of Peptococcaceae strain DCMF.</title>
        <authorList>
            <person name="Edwards R.J."/>
            <person name="Holland S.I."/>
            <person name="Deshpande N.P."/>
            <person name="Wong Y.K."/>
            <person name="Ertan H."/>
            <person name="Manefield M."/>
            <person name="Russell T.L."/>
            <person name="Lee M.J."/>
        </authorList>
    </citation>
    <scope>NUCLEOTIDE SEQUENCE [LARGE SCALE GENOMIC DNA]</scope>
    <source>
        <strain evidence="2 3">DCMF</strain>
    </source>
</reference>
<keyword evidence="1" id="KW-0472">Membrane</keyword>
<feature type="transmembrane region" description="Helical" evidence="1">
    <location>
        <begin position="58"/>
        <end position="81"/>
    </location>
</feature>
<evidence type="ECO:0000313" key="2">
    <source>
        <dbReference type="EMBL" id="ATW28469.1"/>
    </source>
</evidence>
<name>A0A3G1L1G8_FORW1</name>
<dbReference type="EMBL" id="CP017634">
    <property type="protein sequence ID" value="ATW28469.1"/>
    <property type="molecule type" value="Genomic_DNA"/>
</dbReference>
<dbReference type="KEGG" id="fwa:DCMF_08550"/>
<feature type="transmembrane region" description="Helical" evidence="1">
    <location>
        <begin position="93"/>
        <end position="113"/>
    </location>
</feature>
<dbReference type="RefSeq" id="WP_148134043.1">
    <property type="nucleotide sequence ID" value="NZ_CP017634.1"/>
</dbReference>
<gene>
    <name evidence="2" type="ORF">DCMF_08550</name>
</gene>
<accession>A0A3G1L1G8</accession>